<dbReference type="InterPro" id="IPR027022">
    <property type="entry name" value="ABC_permease_BceB-typ"/>
</dbReference>
<feature type="transmembrane region" description="Helical" evidence="6">
    <location>
        <begin position="105"/>
        <end position="138"/>
    </location>
</feature>
<keyword evidence="3 6" id="KW-0812">Transmembrane</keyword>
<evidence type="ECO:0000259" key="7">
    <source>
        <dbReference type="Pfam" id="PF02687"/>
    </source>
</evidence>
<feature type="domain" description="ABC3 transporter permease C-terminal" evidence="7">
    <location>
        <begin position="61"/>
        <end position="179"/>
    </location>
</feature>
<gene>
    <name evidence="8" type="ORF">DFP96_11174</name>
</gene>
<dbReference type="PANTHER" id="PTHR46795:SF3">
    <property type="entry name" value="ABC TRANSPORTER PERMEASE"/>
    <property type="match status" value="1"/>
</dbReference>
<feature type="transmembrane region" description="Helical" evidence="6">
    <location>
        <begin position="292"/>
        <end position="313"/>
    </location>
</feature>
<sequence length="644" mass="71846">MTLFDLAKKNIKHNFIHYFLYFASMIFSIMIYYTFVSLSKDPKVVTRIDNDDNLASIFNASSIILIIFVAIFILYSNHFFTRKRKKEIGIYSLLGLRKKEIGRMLFYENFLMGVVALVIGIGLGTLLSKLFVAILIQIMKLDAISNFVFSIDAMVNTVLIFIIITLITSITSYRIIYRTTLLDLFHSESKREKTPKNNPLLAILALILILGGYFIALQPLITADSIWGKIKFEPGMLVILTSVITGTVLLLNNFLPFLLNKIRKNKRIFYNGTNIIGNSQLAFRIASNARTLSTIAVLTGMTLVAIGMVAGIYNNTNKDASLNNPATFEYHIVDEKSNKAALTLAQNNIQSPMAGHQETTISYVKATSDSKMPFAYEPKDGFAVIGLTAYNKLLALEKQNSSELAPLENDEAILISPDSATENDVLNQSFTLKNSTDQKVTITKIITDLPFSTLYQLIIVSDDIAKTLPSKNNIAIQSIMIEQPKDALALSKQMSKVLPENAMFRSYPENYDALMRGNGVLLFIGMFIGMVFLAATGSIIYFKQLTEAYNDVATYDILKKIGLDRKEIRKTIAKQVLATFLIPLILGITHSSIALISLAHLLQMNIAFAAIISTGTFTLMFIAYYFITVNTYTNIVIGKKRNDG</sequence>
<name>A0A4R6ZHS0_9LIST</name>
<dbReference type="STRING" id="1265846.PROCOU_10933"/>
<dbReference type="PANTHER" id="PTHR46795">
    <property type="entry name" value="ABC TRANSPORTER PERMEASE-RELATED-RELATED"/>
    <property type="match status" value="1"/>
</dbReference>
<keyword evidence="2 6" id="KW-1003">Cell membrane</keyword>
<dbReference type="OrthoDB" id="1705903at2"/>
<dbReference type="InterPro" id="IPR052536">
    <property type="entry name" value="ABC-4_Integral_Memb_Prot"/>
</dbReference>
<keyword evidence="6" id="KW-0813">Transport</keyword>
<evidence type="ECO:0000256" key="1">
    <source>
        <dbReference type="ARBA" id="ARBA00004651"/>
    </source>
</evidence>
<dbReference type="EMBL" id="SNZK01000011">
    <property type="protein sequence ID" value="TDR51768.1"/>
    <property type="molecule type" value="Genomic_DNA"/>
</dbReference>
<dbReference type="AlphaFoldDB" id="A0A4R6ZHS0"/>
<organism evidence="8 9">
    <name type="scientific">Listeria rocourtiae</name>
    <dbReference type="NCBI Taxonomy" id="647910"/>
    <lineage>
        <taxon>Bacteria</taxon>
        <taxon>Bacillati</taxon>
        <taxon>Bacillota</taxon>
        <taxon>Bacilli</taxon>
        <taxon>Bacillales</taxon>
        <taxon>Listeriaceae</taxon>
        <taxon>Listeria</taxon>
    </lineage>
</organism>
<accession>A0A4R6ZHS0</accession>
<comment type="similarity">
    <text evidence="6">Belongs to the ABC-4 integral membrane protein family.</text>
</comment>
<feature type="transmembrane region" description="Helical" evidence="6">
    <location>
        <begin position="606"/>
        <end position="627"/>
    </location>
</feature>
<feature type="transmembrane region" description="Helical" evidence="6">
    <location>
        <begin position="520"/>
        <end position="542"/>
    </location>
</feature>
<feature type="transmembrane region" description="Helical" evidence="6">
    <location>
        <begin position="236"/>
        <end position="259"/>
    </location>
</feature>
<proteinExistence type="inferred from homology"/>
<keyword evidence="4 6" id="KW-1133">Transmembrane helix</keyword>
<comment type="subcellular location">
    <subcellularLocation>
        <location evidence="1 6">Cell membrane</location>
        <topology evidence="1 6">Multi-pass membrane protein</topology>
    </subcellularLocation>
</comment>
<feature type="transmembrane region" description="Helical" evidence="6">
    <location>
        <begin position="158"/>
        <end position="177"/>
    </location>
</feature>
<dbReference type="Proteomes" id="UP000295558">
    <property type="component" value="Unassembled WGS sequence"/>
</dbReference>
<feature type="transmembrane region" description="Helical" evidence="6">
    <location>
        <begin position="55"/>
        <end position="75"/>
    </location>
</feature>
<feature type="transmembrane region" description="Helical" evidence="6">
    <location>
        <begin position="576"/>
        <end position="600"/>
    </location>
</feature>
<evidence type="ECO:0000313" key="8">
    <source>
        <dbReference type="EMBL" id="TDR51768.1"/>
    </source>
</evidence>
<dbReference type="GO" id="GO:0005886">
    <property type="term" value="C:plasma membrane"/>
    <property type="evidence" value="ECO:0007669"/>
    <property type="project" value="UniProtKB-SubCell"/>
</dbReference>
<reference evidence="8 9" key="1">
    <citation type="submission" date="2019-03" db="EMBL/GenBank/DDBJ databases">
        <title>Genomic Encyclopedia of Type Strains, Phase III (KMG-III): the genomes of soil and plant-associated and newly described type strains.</title>
        <authorList>
            <person name="Whitman W."/>
        </authorList>
    </citation>
    <scope>NUCLEOTIDE SEQUENCE [LARGE SCALE GENOMIC DNA]</scope>
    <source>
        <strain evidence="8 9">CECT 7972</strain>
    </source>
</reference>
<comment type="caution">
    <text evidence="8">The sequence shown here is derived from an EMBL/GenBank/DDBJ whole genome shotgun (WGS) entry which is preliminary data.</text>
</comment>
<dbReference type="GO" id="GO:0055085">
    <property type="term" value="P:transmembrane transport"/>
    <property type="evidence" value="ECO:0007669"/>
    <property type="project" value="UniProtKB-UniRule"/>
</dbReference>
<dbReference type="Pfam" id="PF02687">
    <property type="entry name" value="FtsX"/>
    <property type="match status" value="1"/>
</dbReference>
<keyword evidence="5 6" id="KW-0472">Membrane</keyword>
<dbReference type="InterPro" id="IPR003838">
    <property type="entry name" value="ABC3_permease_C"/>
</dbReference>
<evidence type="ECO:0000256" key="4">
    <source>
        <dbReference type="ARBA" id="ARBA00022989"/>
    </source>
</evidence>
<feature type="transmembrane region" description="Helical" evidence="6">
    <location>
        <begin position="15"/>
        <end position="35"/>
    </location>
</feature>
<evidence type="ECO:0000256" key="5">
    <source>
        <dbReference type="ARBA" id="ARBA00023136"/>
    </source>
</evidence>
<dbReference type="PIRSF" id="PIRSF018968">
    <property type="entry name" value="ABC_permease_BceB"/>
    <property type="match status" value="1"/>
</dbReference>
<protein>
    <submittedName>
        <fullName evidence="8">Putative ABC transport system permease protein</fullName>
    </submittedName>
</protein>
<feature type="transmembrane region" description="Helical" evidence="6">
    <location>
        <begin position="198"/>
        <end position="216"/>
    </location>
</feature>
<dbReference type="RefSeq" id="WP_036071901.1">
    <property type="nucleotide sequence ID" value="NZ_JAARQJ010000016.1"/>
</dbReference>
<evidence type="ECO:0000256" key="3">
    <source>
        <dbReference type="ARBA" id="ARBA00022692"/>
    </source>
</evidence>
<evidence type="ECO:0000256" key="6">
    <source>
        <dbReference type="PIRNR" id="PIRNR018968"/>
    </source>
</evidence>
<evidence type="ECO:0000313" key="9">
    <source>
        <dbReference type="Proteomes" id="UP000295558"/>
    </source>
</evidence>
<keyword evidence="9" id="KW-1185">Reference proteome</keyword>
<evidence type="ECO:0000256" key="2">
    <source>
        <dbReference type="ARBA" id="ARBA00022475"/>
    </source>
</evidence>